<evidence type="ECO:0000256" key="2">
    <source>
        <dbReference type="ARBA" id="ARBA00022741"/>
    </source>
</evidence>
<keyword evidence="3 4" id="KW-0067">ATP-binding</keyword>
<dbReference type="SUPFAM" id="SSF56059">
    <property type="entry name" value="Glutathione synthetase ATP-binding domain-like"/>
    <property type="match status" value="1"/>
</dbReference>
<dbReference type="GO" id="GO:0070740">
    <property type="term" value="F:tubulin-glutamic acid ligase activity"/>
    <property type="evidence" value="ECO:0007669"/>
    <property type="project" value="TreeGrafter"/>
</dbReference>
<dbReference type="Pfam" id="PF03133">
    <property type="entry name" value="TTL"/>
    <property type="match status" value="1"/>
</dbReference>
<dbReference type="AlphaFoldDB" id="A0A9Q0S5Z8"/>
<dbReference type="OrthoDB" id="202825at2759"/>
<dbReference type="PANTHER" id="PTHR12241:SF161">
    <property type="entry name" value="TUBULIN POLYGLUTAMYLASE TTLL6"/>
    <property type="match status" value="1"/>
</dbReference>
<dbReference type="GO" id="GO:0005524">
    <property type="term" value="F:ATP binding"/>
    <property type="evidence" value="ECO:0007669"/>
    <property type="project" value="UniProtKB-UniRule"/>
</dbReference>
<feature type="domain" description="ATP-grasp" evidence="6">
    <location>
        <begin position="18"/>
        <end position="269"/>
    </location>
</feature>
<accession>A0A9Q0S5Z8</accession>
<dbReference type="PROSITE" id="PS50975">
    <property type="entry name" value="ATP_GRASP"/>
    <property type="match status" value="1"/>
</dbReference>
<dbReference type="PROSITE" id="PS51221">
    <property type="entry name" value="TTL"/>
    <property type="match status" value="1"/>
</dbReference>
<keyword evidence="1" id="KW-0436">Ligase</keyword>
<organism evidence="7 8">
    <name type="scientific">Pseudolycoriella hygida</name>
    <dbReference type="NCBI Taxonomy" id="35572"/>
    <lineage>
        <taxon>Eukaryota</taxon>
        <taxon>Metazoa</taxon>
        <taxon>Ecdysozoa</taxon>
        <taxon>Arthropoda</taxon>
        <taxon>Hexapoda</taxon>
        <taxon>Insecta</taxon>
        <taxon>Pterygota</taxon>
        <taxon>Neoptera</taxon>
        <taxon>Endopterygota</taxon>
        <taxon>Diptera</taxon>
        <taxon>Nematocera</taxon>
        <taxon>Sciaroidea</taxon>
        <taxon>Sciaridae</taxon>
        <taxon>Pseudolycoriella</taxon>
    </lineage>
</organism>
<dbReference type="Proteomes" id="UP001151699">
    <property type="component" value="Chromosome B"/>
</dbReference>
<dbReference type="GO" id="GO:0036064">
    <property type="term" value="C:ciliary basal body"/>
    <property type="evidence" value="ECO:0007669"/>
    <property type="project" value="TreeGrafter"/>
</dbReference>
<evidence type="ECO:0000313" key="7">
    <source>
        <dbReference type="EMBL" id="KAJ6644550.1"/>
    </source>
</evidence>
<proteinExistence type="predicted"/>
<dbReference type="EMBL" id="WJQU01000002">
    <property type="protein sequence ID" value="KAJ6644550.1"/>
    <property type="molecule type" value="Genomic_DNA"/>
</dbReference>
<comment type="caution">
    <text evidence="7">The sequence shown here is derived from an EMBL/GenBank/DDBJ whole genome shotgun (WGS) entry which is preliminary data.</text>
</comment>
<evidence type="ECO:0000256" key="3">
    <source>
        <dbReference type="ARBA" id="ARBA00022840"/>
    </source>
</evidence>
<protein>
    <submittedName>
        <fullName evidence="7">Tubulin polyglutamylase ttll6</fullName>
    </submittedName>
</protein>
<evidence type="ECO:0000313" key="8">
    <source>
        <dbReference type="Proteomes" id="UP001151699"/>
    </source>
</evidence>
<reference evidence="7" key="1">
    <citation type="submission" date="2022-07" db="EMBL/GenBank/DDBJ databases">
        <authorList>
            <person name="Trinca V."/>
            <person name="Uliana J.V.C."/>
            <person name="Torres T.T."/>
            <person name="Ward R.J."/>
            <person name="Monesi N."/>
        </authorList>
    </citation>
    <scope>NUCLEOTIDE SEQUENCE</scope>
    <source>
        <strain evidence="7">HSMRA1968</strain>
        <tissue evidence="7">Whole embryos</tissue>
    </source>
</reference>
<evidence type="ECO:0000256" key="5">
    <source>
        <dbReference type="SAM" id="MobiDB-lite"/>
    </source>
</evidence>
<keyword evidence="2 4" id="KW-0547">Nucleotide-binding</keyword>
<dbReference type="InterPro" id="IPR011761">
    <property type="entry name" value="ATP-grasp"/>
</dbReference>
<gene>
    <name evidence="7" type="primary">ttll6</name>
    <name evidence="7" type="ORF">Bhyg_09519</name>
</gene>
<dbReference type="GO" id="GO:0015631">
    <property type="term" value="F:tubulin binding"/>
    <property type="evidence" value="ECO:0007669"/>
    <property type="project" value="TreeGrafter"/>
</dbReference>
<evidence type="ECO:0000256" key="1">
    <source>
        <dbReference type="ARBA" id="ARBA00022598"/>
    </source>
</evidence>
<feature type="compositionally biased region" description="Polar residues" evidence="5">
    <location>
        <begin position="299"/>
        <end position="313"/>
    </location>
</feature>
<dbReference type="GO" id="GO:0000226">
    <property type="term" value="P:microtubule cytoskeleton organization"/>
    <property type="evidence" value="ECO:0007669"/>
    <property type="project" value="TreeGrafter"/>
</dbReference>
<dbReference type="InterPro" id="IPR004344">
    <property type="entry name" value="TTL/TTLL_fam"/>
</dbReference>
<dbReference type="PANTHER" id="PTHR12241">
    <property type="entry name" value="TUBULIN POLYGLUTAMYLASE"/>
    <property type="match status" value="1"/>
</dbReference>
<evidence type="ECO:0000259" key="6">
    <source>
        <dbReference type="PROSITE" id="PS50975"/>
    </source>
</evidence>
<sequence>MEICRKDLLARNLNRMQKMFPDEYNIFPKTWSLPSNYADALNYSLKNKNTTFIIKPASGAQGRGIFLTKSLKDVHMDGMICQIYLKKPLLIDGFKFDLRVYALITSLDPLRIYIYNEGLARFATKPYNLPTKMNTGNTFMHLTNYSLNRFSESFSTDRESGSKRTFSSLNRILSKNSYDVVRLWNEIDDIVVKTVISALPALKHNYSASFPRHDIIQACFEILGIDIMIDDDFKPWLLEVNHSPSFSTSEFVDKEVKSALIRDTFNLLGVNGTDRTNVLIDDENRVKERVTKHRKNSKESNSSQNGRQDSFANNIKETRAFYDRKQAEWEESHLGGYRRIMPVPGKPEIYQNLIDHQSTTSLQKETISTIQKRLDAAALRRSLSEKVPPAPHKPKKISHETSKNVFKPVDIGYLPTTIADWEEKERKMMMDSRAFLVESCGIRLAIYRNLTMENFFVE</sequence>
<keyword evidence="8" id="KW-1185">Reference proteome</keyword>
<dbReference type="Gene3D" id="3.30.470.20">
    <property type="entry name" value="ATP-grasp fold, B domain"/>
    <property type="match status" value="1"/>
</dbReference>
<dbReference type="GO" id="GO:0046872">
    <property type="term" value="F:metal ion binding"/>
    <property type="evidence" value="ECO:0007669"/>
    <property type="project" value="InterPro"/>
</dbReference>
<feature type="region of interest" description="Disordered" evidence="5">
    <location>
        <begin position="286"/>
        <end position="313"/>
    </location>
</feature>
<evidence type="ECO:0000256" key="4">
    <source>
        <dbReference type="PROSITE-ProRule" id="PRU00409"/>
    </source>
</evidence>
<name>A0A9Q0S5Z8_9DIPT</name>